<proteinExistence type="predicted"/>
<dbReference type="EMBL" id="MT993629">
    <property type="protein sequence ID" value="QOV05705.1"/>
    <property type="molecule type" value="Genomic_DNA"/>
</dbReference>
<evidence type="ECO:0000313" key="2">
    <source>
        <dbReference type="EMBL" id="QOV05705.1"/>
    </source>
</evidence>
<feature type="domain" description="Phage tail collar" evidence="1">
    <location>
        <begin position="16"/>
        <end position="63"/>
    </location>
</feature>
<reference evidence="2" key="1">
    <citation type="submission" date="2020-09" db="EMBL/GenBank/DDBJ databases">
        <authorList>
            <person name="Eze J.U."/>
            <person name="Rahube T.O."/>
        </authorList>
    </citation>
    <scope>NUCLEOTIDE SEQUENCE</scope>
</reference>
<evidence type="ECO:0000259" key="1">
    <source>
        <dbReference type="Pfam" id="PF07484"/>
    </source>
</evidence>
<name>A0A7M2QMS2_9ZZZZ</name>
<dbReference type="PANTHER" id="PTHR35191">
    <property type="entry name" value="PROPHAGE SIDE TAIL FIBER PROTEIN HOMOLOG STFQ-RELATED"/>
    <property type="match status" value="1"/>
</dbReference>
<accession>A0A7M2QMS2</accession>
<sequence length="163" mass="17897">MAKNVRLGDGSALPVGVPVPWPLAIPPEGWLKYNGAAFDKTKFPKLAAVYSSGILPDLRGEFIRGWDDGKGINSGRELLSSETGMIEKHRHLVIANEDYDARQEWNLGVLFREGYTQGRGLDFGTPGNYIPQPTMHSKGRIGNTGGTETRPRNVAFNYIVRAA</sequence>
<dbReference type="InterPro" id="IPR051934">
    <property type="entry name" value="Phage_Tail_Fiber_Structural"/>
</dbReference>
<protein>
    <submittedName>
        <fullName evidence="2">Tail fiber protein</fullName>
    </submittedName>
</protein>
<dbReference type="Gene3D" id="3.90.1340.10">
    <property type="entry name" value="Phage tail collar domain"/>
    <property type="match status" value="1"/>
</dbReference>
<dbReference type="Pfam" id="PF07484">
    <property type="entry name" value="Collar"/>
    <property type="match status" value="1"/>
</dbReference>
<organism evidence="2">
    <name type="scientific">feces metagenome</name>
    <dbReference type="NCBI Taxonomy" id="1861841"/>
    <lineage>
        <taxon>unclassified sequences</taxon>
        <taxon>metagenomes</taxon>
        <taxon>organismal metagenomes</taxon>
    </lineage>
</organism>
<dbReference type="InterPro" id="IPR037053">
    <property type="entry name" value="Phage_tail_collar_dom_sf"/>
</dbReference>
<dbReference type="AlphaFoldDB" id="A0A7M2QMS2"/>
<dbReference type="InterPro" id="IPR011083">
    <property type="entry name" value="Phage_tail_collar_dom"/>
</dbReference>
<dbReference type="PANTHER" id="PTHR35191:SF1">
    <property type="entry name" value="PROPHAGE SIDE TAIL FIBER PROTEIN HOMOLOG STFQ-RELATED"/>
    <property type="match status" value="1"/>
</dbReference>
<dbReference type="SUPFAM" id="SSF88874">
    <property type="entry name" value="Receptor-binding domain of short tail fibre protein gp12"/>
    <property type="match status" value="1"/>
</dbReference>